<feature type="region of interest" description="Disordered" evidence="1">
    <location>
        <begin position="68"/>
        <end position="94"/>
    </location>
</feature>
<comment type="caution">
    <text evidence="2">The sequence shown here is derived from an EMBL/GenBank/DDBJ whole genome shotgun (WGS) entry which is preliminary data.</text>
</comment>
<reference evidence="2 3" key="1">
    <citation type="submission" date="2021-02" db="EMBL/GenBank/DDBJ databases">
        <title>Plant Genome Project.</title>
        <authorList>
            <person name="Zhang R.-G."/>
        </authorList>
    </citation>
    <scope>NUCLEOTIDE SEQUENCE [LARGE SCALE GENOMIC DNA]</scope>
    <source>
        <tissue evidence="2">Leaves</tissue>
    </source>
</reference>
<evidence type="ECO:0000313" key="2">
    <source>
        <dbReference type="EMBL" id="KAH7569743.1"/>
    </source>
</evidence>
<sequence>MAASLQLFHLSLSSSVFCRQNQNQNHLFFTGISSSVSAPKLCFCYRRRRGGRVVVLVGEEDTGLCSVSVENEKQLEEEEKEEEEEEEEEEPTPEDLEYIAQIKRVKLTIMIEDPREVERRRLLGIEDPDGPTREELADVLVELNGCTYRDLVVVLSNRRPSMVHEGKVPKDRFALRMLAEEMAQWPNLEVEVPKKKSGKSLYAKVTDTGIDPELAAKRLNIDWDSAAEIEDTDTSDETEVPAAVVVTKEAIFLAGLWSTVLSHGFSSYHWLLFFMATGITREEDGVYDDLHELSLLALEGPQMLVKKESLEKEKQISVDPISLREPSFNLMLPPVVTSRRDATTVPLPPILPPAKPKFLSYSFPSSATSSPRFSSILLKKKWKSESQASPRQVDNLIRQHSAANSRLSSLQESLFRRSKSCGEGIVSAPSDEFDLCFHDKPIDIECNKVSSGSFSKAKVNKDIQKTGKKMDSHDEEFKCGALCLFLPGFGKGKLVRPRKEEDVVMENVISRTVSLEKFECGSWASSAIVHDHDEDGDSTNLFFDLPLELIKSNVNDAHSPINAAFVFDKDRKGVLKSGSSRSTARKSHESARHVRFSVSSPTYPASPASCITPRLRKAREDFNAFLEAQSA</sequence>
<dbReference type="InterPro" id="IPR040340">
    <property type="entry name" value="CEST/Y3IP1"/>
</dbReference>
<gene>
    <name evidence="2" type="ORF">JRO89_XS06G0258900</name>
</gene>
<evidence type="ECO:0000256" key="1">
    <source>
        <dbReference type="SAM" id="MobiDB-lite"/>
    </source>
</evidence>
<proteinExistence type="predicted"/>
<dbReference type="Proteomes" id="UP000827721">
    <property type="component" value="Unassembled WGS sequence"/>
</dbReference>
<evidence type="ECO:0000313" key="3">
    <source>
        <dbReference type="Proteomes" id="UP000827721"/>
    </source>
</evidence>
<organism evidence="2 3">
    <name type="scientific">Xanthoceras sorbifolium</name>
    <dbReference type="NCBI Taxonomy" id="99658"/>
    <lineage>
        <taxon>Eukaryota</taxon>
        <taxon>Viridiplantae</taxon>
        <taxon>Streptophyta</taxon>
        <taxon>Embryophyta</taxon>
        <taxon>Tracheophyta</taxon>
        <taxon>Spermatophyta</taxon>
        <taxon>Magnoliopsida</taxon>
        <taxon>eudicotyledons</taxon>
        <taxon>Gunneridae</taxon>
        <taxon>Pentapetalae</taxon>
        <taxon>rosids</taxon>
        <taxon>malvids</taxon>
        <taxon>Sapindales</taxon>
        <taxon>Sapindaceae</taxon>
        <taxon>Xanthoceroideae</taxon>
        <taxon>Xanthoceras</taxon>
    </lineage>
</organism>
<accession>A0ABQ8HZD9</accession>
<protein>
    <submittedName>
        <fullName evidence="2">Uncharacterized protein</fullName>
    </submittedName>
</protein>
<feature type="compositionally biased region" description="Acidic residues" evidence="1">
    <location>
        <begin position="75"/>
        <end position="94"/>
    </location>
</feature>
<dbReference type="PANTHER" id="PTHR33672">
    <property type="entry name" value="YCF3-INTERACTING PROTEIN 1, CHLOROPLASTIC"/>
    <property type="match status" value="1"/>
</dbReference>
<name>A0ABQ8HZD9_9ROSI</name>
<feature type="region of interest" description="Disordered" evidence="1">
    <location>
        <begin position="575"/>
        <end position="600"/>
    </location>
</feature>
<dbReference type="EMBL" id="JAFEMO010000006">
    <property type="protein sequence ID" value="KAH7569743.1"/>
    <property type="molecule type" value="Genomic_DNA"/>
</dbReference>
<keyword evidence="3" id="KW-1185">Reference proteome</keyword>
<dbReference type="PANTHER" id="PTHR33672:SF24">
    <property type="entry name" value="OS01G0798600 PROTEIN"/>
    <property type="match status" value="1"/>
</dbReference>